<evidence type="ECO:0000313" key="4">
    <source>
        <dbReference type="Proteomes" id="UP000001514"/>
    </source>
</evidence>
<accession>D8S908</accession>
<feature type="transmembrane region" description="Helical" evidence="2">
    <location>
        <begin position="90"/>
        <end position="112"/>
    </location>
</feature>
<feature type="region of interest" description="Disordered" evidence="1">
    <location>
        <begin position="162"/>
        <end position="195"/>
    </location>
</feature>
<dbReference type="InParanoid" id="D8S908"/>
<reference evidence="3 4" key="1">
    <citation type="journal article" date="2011" name="Science">
        <title>The Selaginella genome identifies genetic changes associated with the evolution of vascular plants.</title>
        <authorList>
            <person name="Banks J.A."/>
            <person name="Nishiyama T."/>
            <person name="Hasebe M."/>
            <person name="Bowman J.L."/>
            <person name="Gribskov M."/>
            <person name="dePamphilis C."/>
            <person name="Albert V.A."/>
            <person name="Aono N."/>
            <person name="Aoyama T."/>
            <person name="Ambrose B.A."/>
            <person name="Ashton N.W."/>
            <person name="Axtell M.J."/>
            <person name="Barker E."/>
            <person name="Barker M.S."/>
            <person name="Bennetzen J.L."/>
            <person name="Bonawitz N.D."/>
            <person name="Chapple C."/>
            <person name="Cheng C."/>
            <person name="Correa L.G."/>
            <person name="Dacre M."/>
            <person name="DeBarry J."/>
            <person name="Dreyer I."/>
            <person name="Elias M."/>
            <person name="Engstrom E.M."/>
            <person name="Estelle M."/>
            <person name="Feng L."/>
            <person name="Finet C."/>
            <person name="Floyd S.K."/>
            <person name="Frommer W.B."/>
            <person name="Fujita T."/>
            <person name="Gramzow L."/>
            <person name="Gutensohn M."/>
            <person name="Harholt J."/>
            <person name="Hattori M."/>
            <person name="Heyl A."/>
            <person name="Hirai T."/>
            <person name="Hiwatashi Y."/>
            <person name="Ishikawa M."/>
            <person name="Iwata M."/>
            <person name="Karol K.G."/>
            <person name="Koehler B."/>
            <person name="Kolukisaoglu U."/>
            <person name="Kubo M."/>
            <person name="Kurata T."/>
            <person name="Lalonde S."/>
            <person name="Li K."/>
            <person name="Li Y."/>
            <person name="Litt A."/>
            <person name="Lyons E."/>
            <person name="Manning G."/>
            <person name="Maruyama T."/>
            <person name="Michael T.P."/>
            <person name="Mikami K."/>
            <person name="Miyazaki S."/>
            <person name="Morinaga S."/>
            <person name="Murata T."/>
            <person name="Mueller-Roeber B."/>
            <person name="Nelson D.R."/>
            <person name="Obara M."/>
            <person name="Oguri Y."/>
            <person name="Olmstead R.G."/>
            <person name="Onodera N."/>
            <person name="Petersen B.L."/>
            <person name="Pils B."/>
            <person name="Prigge M."/>
            <person name="Rensing S.A."/>
            <person name="Riano-Pachon D.M."/>
            <person name="Roberts A.W."/>
            <person name="Sato Y."/>
            <person name="Scheller H.V."/>
            <person name="Schulz B."/>
            <person name="Schulz C."/>
            <person name="Shakirov E.V."/>
            <person name="Shibagaki N."/>
            <person name="Shinohara N."/>
            <person name="Shippen D.E."/>
            <person name="Soerensen I."/>
            <person name="Sotooka R."/>
            <person name="Sugimoto N."/>
            <person name="Sugita M."/>
            <person name="Sumikawa N."/>
            <person name="Tanurdzic M."/>
            <person name="Theissen G."/>
            <person name="Ulvskov P."/>
            <person name="Wakazuki S."/>
            <person name="Weng J.K."/>
            <person name="Willats W.W."/>
            <person name="Wipf D."/>
            <person name="Wolf P.G."/>
            <person name="Yang L."/>
            <person name="Zimmer A.D."/>
            <person name="Zhu Q."/>
            <person name="Mitros T."/>
            <person name="Hellsten U."/>
            <person name="Loque D."/>
            <person name="Otillar R."/>
            <person name="Salamov A."/>
            <person name="Schmutz J."/>
            <person name="Shapiro H."/>
            <person name="Lindquist E."/>
            <person name="Lucas S."/>
            <person name="Rokhsar D."/>
            <person name="Grigoriev I.V."/>
        </authorList>
    </citation>
    <scope>NUCLEOTIDE SEQUENCE [LARGE SCALE GENOMIC DNA]</scope>
</reference>
<keyword evidence="2" id="KW-1133">Transmembrane helix</keyword>
<feature type="transmembrane region" description="Helical" evidence="2">
    <location>
        <begin position="59"/>
        <end position="78"/>
    </location>
</feature>
<keyword evidence="4" id="KW-1185">Reference proteome</keyword>
<evidence type="ECO:0000313" key="3">
    <source>
        <dbReference type="EMBL" id="EFJ19260.1"/>
    </source>
</evidence>
<gene>
    <name evidence="3" type="ORF">SELMODRAFT_444324</name>
</gene>
<dbReference type="OrthoDB" id="1919377at2759"/>
<feature type="transmembrane region" description="Helical" evidence="2">
    <location>
        <begin position="124"/>
        <end position="146"/>
    </location>
</feature>
<feature type="compositionally biased region" description="Low complexity" evidence="1">
    <location>
        <begin position="162"/>
        <end position="179"/>
    </location>
</feature>
<protein>
    <submittedName>
        <fullName evidence="3">Uncharacterized protein</fullName>
    </submittedName>
</protein>
<name>D8S908_SELML</name>
<dbReference type="AlphaFoldDB" id="D8S908"/>
<keyword evidence="2" id="KW-0812">Transmembrane</keyword>
<evidence type="ECO:0000256" key="2">
    <source>
        <dbReference type="SAM" id="Phobius"/>
    </source>
</evidence>
<organism evidence="4">
    <name type="scientific">Selaginella moellendorffii</name>
    <name type="common">Spikemoss</name>
    <dbReference type="NCBI Taxonomy" id="88036"/>
    <lineage>
        <taxon>Eukaryota</taxon>
        <taxon>Viridiplantae</taxon>
        <taxon>Streptophyta</taxon>
        <taxon>Embryophyta</taxon>
        <taxon>Tracheophyta</taxon>
        <taxon>Lycopodiopsida</taxon>
        <taxon>Selaginellales</taxon>
        <taxon>Selaginellaceae</taxon>
        <taxon>Selaginella</taxon>
    </lineage>
</organism>
<dbReference type="Gramene" id="EFJ19260">
    <property type="protein sequence ID" value="EFJ19260"/>
    <property type="gene ID" value="SELMODRAFT_444324"/>
</dbReference>
<keyword evidence="2" id="KW-0472">Membrane</keyword>
<dbReference type="InterPro" id="IPR008390">
    <property type="entry name" value="AWPM-19"/>
</dbReference>
<feature type="transmembrane region" description="Helical" evidence="2">
    <location>
        <begin position="20"/>
        <end position="39"/>
    </location>
</feature>
<dbReference type="Proteomes" id="UP000001514">
    <property type="component" value="Unassembled WGS sequence"/>
</dbReference>
<dbReference type="PANTHER" id="PTHR33294:SF8">
    <property type="entry name" value="OS02G0731500 PROTEIN"/>
    <property type="match status" value="1"/>
</dbReference>
<dbReference type="EMBL" id="GL377607">
    <property type="protein sequence ID" value="EFJ19260.1"/>
    <property type="molecule type" value="Genomic_DNA"/>
</dbReference>
<dbReference type="PANTHER" id="PTHR33294">
    <property type="entry name" value="AWPM-19-LIKE FAMILY PROTEIN"/>
    <property type="match status" value="1"/>
</dbReference>
<sequence length="195" mass="20470">MAIPPQLRHQMTLKPLLRPLLALNFALYAVILGFAGWAYDKQMSGRLGGNKVTPDLITYTLLSGVVGIASVLAGLYYLRKWNSESRASAMATSILALPVTILALGVASKYIHAGGLHNKKLTTLAAYAIISAITQLLYTLLVHGIFGHDKLIGHTAPAAPAAPAAAGETTATKEATAPPEEVEKPPPHTSAEAAV</sequence>
<proteinExistence type="predicted"/>
<dbReference type="eggNOG" id="ENOG502S0K2">
    <property type="taxonomic scope" value="Eukaryota"/>
</dbReference>
<dbReference type="KEGG" id="smo:SELMODRAFT_444324"/>
<evidence type="ECO:0000256" key="1">
    <source>
        <dbReference type="SAM" id="MobiDB-lite"/>
    </source>
</evidence>
<dbReference type="HOGENOM" id="CLU_098831_1_1_1"/>
<dbReference type="Pfam" id="PF05512">
    <property type="entry name" value="AWPM-19"/>
    <property type="match status" value="1"/>
</dbReference>